<keyword evidence="2" id="KW-1185">Reference proteome</keyword>
<proteinExistence type="predicted"/>
<dbReference type="EMBL" id="CP036426">
    <property type="protein sequence ID" value="QDV38038.1"/>
    <property type="molecule type" value="Genomic_DNA"/>
</dbReference>
<dbReference type="Proteomes" id="UP000317835">
    <property type="component" value="Chromosome"/>
</dbReference>
<protein>
    <recommendedName>
        <fullName evidence="3">Zinc-finger domain-containing protein</fullName>
    </recommendedName>
</protein>
<gene>
    <name evidence="1" type="ORF">ElP_59860</name>
</gene>
<dbReference type="AlphaFoldDB" id="A0A518HAZ5"/>
<accession>A0A518HAZ5</accession>
<name>A0A518HAZ5_9BACT</name>
<dbReference type="KEGG" id="tpla:ElP_59860"/>
<reference evidence="1 2" key="1">
    <citation type="submission" date="2019-02" db="EMBL/GenBank/DDBJ databases">
        <title>Deep-cultivation of Planctomycetes and their phenomic and genomic characterization uncovers novel biology.</title>
        <authorList>
            <person name="Wiegand S."/>
            <person name="Jogler M."/>
            <person name="Boedeker C."/>
            <person name="Pinto D."/>
            <person name="Vollmers J."/>
            <person name="Rivas-Marin E."/>
            <person name="Kohn T."/>
            <person name="Peeters S.H."/>
            <person name="Heuer A."/>
            <person name="Rast P."/>
            <person name="Oberbeckmann S."/>
            <person name="Bunk B."/>
            <person name="Jeske O."/>
            <person name="Meyerdierks A."/>
            <person name="Storesund J.E."/>
            <person name="Kallscheuer N."/>
            <person name="Luecker S."/>
            <person name="Lage O.M."/>
            <person name="Pohl T."/>
            <person name="Merkel B.J."/>
            <person name="Hornburger P."/>
            <person name="Mueller R.-W."/>
            <person name="Bruemmer F."/>
            <person name="Labrenz M."/>
            <person name="Spormann A.M."/>
            <person name="Op den Camp H."/>
            <person name="Overmann J."/>
            <person name="Amann R."/>
            <person name="Jetten M.S.M."/>
            <person name="Mascher T."/>
            <person name="Medema M.H."/>
            <person name="Devos D.P."/>
            <person name="Kaster A.-K."/>
            <person name="Ovreas L."/>
            <person name="Rohde M."/>
            <person name="Galperin M.Y."/>
            <person name="Jogler C."/>
        </authorList>
    </citation>
    <scope>NUCLEOTIDE SEQUENCE [LARGE SCALE GENOMIC DNA]</scope>
    <source>
        <strain evidence="1 2">ElP</strain>
    </source>
</reference>
<sequence>MMSCREVDEAWTLRLDALRAGRGPADALGPLPDELEAHLARCPSCRGRAVGYATLAQAIGGLGPSPMPSASLSGRILDEFRAGPAPRVVPIRRGPAIARWAAAAAAVALVVVGLRAMRPGPGAAPEPPWTPREVAEAPPRPLTEAVAEAAEATVAIARKTSGPAARLGRDVFGRGPIEAEQVVGAIEPTASIVDGGTAERVVTLIGSGLEAGVRPLSKPTRSAFSFLLPNLPPADDPPAADRGV</sequence>
<dbReference type="OrthoDB" id="9782842at2"/>
<evidence type="ECO:0000313" key="1">
    <source>
        <dbReference type="EMBL" id="QDV38038.1"/>
    </source>
</evidence>
<organism evidence="1 2">
    <name type="scientific">Tautonia plasticadhaerens</name>
    <dbReference type="NCBI Taxonomy" id="2527974"/>
    <lineage>
        <taxon>Bacteria</taxon>
        <taxon>Pseudomonadati</taxon>
        <taxon>Planctomycetota</taxon>
        <taxon>Planctomycetia</taxon>
        <taxon>Isosphaerales</taxon>
        <taxon>Isosphaeraceae</taxon>
        <taxon>Tautonia</taxon>
    </lineage>
</organism>
<dbReference type="RefSeq" id="WP_145276243.1">
    <property type="nucleotide sequence ID" value="NZ_CP036426.1"/>
</dbReference>
<evidence type="ECO:0008006" key="3">
    <source>
        <dbReference type="Google" id="ProtNLM"/>
    </source>
</evidence>
<evidence type="ECO:0000313" key="2">
    <source>
        <dbReference type="Proteomes" id="UP000317835"/>
    </source>
</evidence>